<dbReference type="PROSITE" id="PS50089">
    <property type="entry name" value="ZF_RING_2"/>
    <property type="match status" value="1"/>
</dbReference>
<gene>
    <name evidence="6 7 8" type="primary">LOC105174161</name>
</gene>
<dbReference type="GO" id="GO:0008270">
    <property type="term" value="F:zinc ion binding"/>
    <property type="evidence" value="ECO:0007669"/>
    <property type="project" value="UniProtKB-KW"/>
</dbReference>
<feature type="compositionally biased region" description="Polar residues" evidence="3">
    <location>
        <begin position="126"/>
        <end position="139"/>
    </location>
</feature>
<feature type="compositionally biased region" description="Polar residues" evidence="3">
    <location>
        <begin position="175"/>
        <end position="203"/>
    </location>
</feature>
<evidence type="ECO:0000256" key="1">
    <source>
        <dbReference type="PROSITE-ProRule" id="PRU00175"/>
    </source>
</evidence>
<evidence type="ECO:0000313" key="5">
    <source>
        <dbReference type="Proteomes" id="UP000504604"/>
    </source>
</evidence>
<feature type="compositionally biased region" description="Polar residues" evidence="3">
    <location>
        <begin position="515"/>
        <end position="531"/>
    </location>
</feature>
<dbReference type="CDD" id="cd16647">
    <property type="entry name" value="mRING-HC-C3HC5_NEU1"/>
    <property type="match status" value="1"/>
</dbReference>
<keyword evidence="2" id="KW-0175">Coiled coil</keyword>
<keyword evidence="1" id="KW-0863">Zinc-finger</keyword>
<dbReference type="Gene3D" id="3.30.40.10">
    <property type="entry name" value="Zinc/RING finger domain, C3HC4 (zinc finger)"/>
    <property type="match status" value="1"/>
</dbReference>
<feature type="region of interest" description="Disordered" evidence="3">
    <location>
        <begin position="170"/>
        <end position="243"/>
    </location>
</feature>
<dbReference type="GeneID" id="105174161"/>
<feature type="domain" description="RING-type" evidence="4">
    <location>
        <begin position="797"/>
        <end position="836"/>
    </location>
</feature>
<feature type="region of interest" description="Disordered" evidence="3">
    <location>
        <begin position="293"/>
        <end position="316"/>
    </location>
</feature>
<dbReference type="RefSeq" id="XP_011094468.1">
    <property type="nucleotide sequence ID" value="XM_011096166.2"/>
</dbReference>
<sequence>MAGVQEQLQQKPESTASDACSEFERGLEELMCGHYDECMSFASCSSPRTTTTEDEGEQLVRRRRRLDLDSDDVAESSAARRRHSRILGRWAARQAQEMITTIERRNCESELMALAGLHTVSTRDSSFLRASQSPTSRHQGNVERLSTRASSILQMWRELEEEHALSRARERLRQQRSVDSNTNESINMSENRGTENHSSLGDSSESENDYGTWSHEHLGPHDGSRGLENSSREQSPDLGEVERERVRQIVRGWMETGISDTSNIRLRNDRTRAEWLGETERERVRIVRQWMQMTSQQRGSRSGRREEQDNRAGSQVDHFREGFVDNHEEGQPEHIRRDMLRLRGRQVLLDLLVRNERERQRELQGLSEYRAVSDFAHRNRIQSLLRGRFLRNERPVEEERPPSVAASELNQLREWHTVSGLREGFRSRLETIVRGQHSGHPETSLDNSNSGSRSDQSNTTASQGVQHENEEIGDHQSLFHGGNLDGSRGIQNQFVSPDLGSDWQGQVTEVERANLEQSARSESNEWTNSTGEDTDRNWQENAVSVRPSEEFAAENQEQHELRDAQEAWGDLGSREAMGNWSEEPSDPPRVMRSIPSRRVARFHPPDDDNVYSIELRELLSRRSVSNLLRSGFRESLDQLIQSYVERQGRAPIDWDLHRNLPLPPSHERDTDQQNDEPNEERHDAIGRPSLILPSPPVPPVQPLWHQDLHHSGWSRQSVHRSELEWDMINDLRADVAKLQEGMNHMQRMLEACMDMQLELQRAVRQEVSAALNRSTGVQGAETSVDGSKWVHVKKGTCCVCCDNHIDALLYRCGHMCTCSKCANELIRGGGNCPLCRAPIIEVVRAYSML</sequence>
<evidence type="ECO:0000313" key="7">
    <source>
        <dbReference type="RefSeq" id="XP_011094468.1"/>
    </source>
</evidence>
<dbReference type="RefSeq" id="XP_011094467.1">
    <property type="nucleotide sequence ID" value="XM_011096165.2"/>
</dbReference>
<accession>A0A6I9U9X2</accession>
<dbReference type="OrthoDB" id="6078042at2759"/>
<keyword evidence="1" id="KW-0479">Metal-binding</keyword>
<evidence type="ECO:0000256" key="2">
    <source>
        <dbReference type="SAM" id="Coils"/>
    </source>
</evidence>
<dbReference type="PANTHER" id="PTHR46519">
    <property type="entry name" value="RING/U-BOX SUPERFAMILY PROTEIN"/>
    <property type="match status" value="1"/>
</dbReference>
<evidence type="ECO:0000313" key="8">
    <source>
        <dbReference type="RefSeq" id="XP_011094469.1"/>
    </source>
</evidence>
<keyword evidence="1" id="KW-0862">Zinc</keyword>
<evidence type="ECO:0000259" key="4">
    <source>
        <dbReference type="PROSITE" id="PS50089"/>
    </source>
</evidence>
<feature type="region of interest" description="Disordered" evidence="3">
    <location>
        <begin position="126"/>
        <end position="146"/>
    </location>
</feature>
<proteinExistence type="predicted"/>
<feature type="region of interest" description="Disordered" evidence="3">
    <location>
        <begin position="514"/>
        <end position="536"/>
    </location>
</feature>
<feature type="compositionally biased region" description="Basic and acidic residues" evidence="3">
    <location>
        <begin position="214"/>
        <end position="243"/>
    </location>
</feature>
<dbReference type="PANTHER" id="PTHR46519:SF2">
    <property type="entry name" value="RING_U-BOX SUPERFAMILY PROTEIN"/>
    <property type="match status" value="1"/>
</dbReference>
<dbReference type="Pfam" id="PF13920">
    <property type="entry name" value="zf-C3HC4_3"/>
    <property type="match status" value="1"/>
</dbReference>
<evidence type="ECO:0000256" key="3">
    <source>
        <dbReference type="SAM" id="MobiDB-lite"/>
    </source>
</evidence>
<dbReference type="InterPro" id="IPR013083">
    <property type="entry name" value="Znf_RING/FYVE/PHD"/>
</dbReference>
<dbReference type="Gramene" id="SIN_1012939.t">
    <property type="protein sequence ID" value="SIN_1012939.t"/>
    <property type="gene ID" value="SIN_1012939"/>
</dbReference>
<feature type="coiled-coil region" evidence="2">
    <location>
        <begin position="728"/>
        <end position="765"/>
    </location>
</feature>
<dbReference type="RefSeq" id="XP_011094469.1">
    <property type="nucleotide sequence ID" value="XM_011096167.2"/>
</dbReference>
<dbReference type="KEGG" id="sind:105174161"/>
<evidence type="ECO:0000313" key="6">
    <source>
        <dbReference type="RefSeq" id="XP_011094467.1"/>
    </source>
</evidence>
<dbReference type="AlphaFoldDB" id="A0A6I9U9X2"/>
<reference evidence="7" key="1">
    <citation type="submission" date="2022-04" db="UniProtKB">
        <authorList>
            <consortium name="RefSeq"/>
        </authorList>
    </citation>
    <scope>IDENTIFICATION</scope>
</reference>
<dbReference type="SUPFAM" id="SSF57850">
    <property type="entry name" value="RING/U-box"/>
    <property type="match status" value="1"/>
</dbReference>
<dbReference type="InterPro" id="IPR001841">
    <property type="entry name" value="Znf_RING"/>
</dbReference>
<name>A0A6I9U9X2_SESIN</name>
<feature type="compositionally biased region" description="Polar residues" evidence="3">
    <location>
        <begin position="444"/>
        <end position="466"/>
    </location>
</feature>
<dbReference type="Proteomes" id="UP000504604">
    <property type="component" value="Linkage group LG11"/>
</dbReference>
<feature type="region of interest" description="Disordered" evidence="3">
    <location>
        <begin position="434"/>
        <end position="501"/>
    </location>
</feature>
<keyword evidence="5" id="KW-1185">Reference proteome</keyword>
<protein>
    <submittedName>
        <fullName evidence="6 7">Uncharacterized protein LOC105174161</fullName>
    </submittedName>
</protein>
<feature type="region of interest" description="Disordered" evidence="3">
    <location>
        <begin position="655"/>
        <end position="688"/>
    </location>
</feature>
<organism evidence="7">
    <name type="scientific">Sesamum indicum</name>
    <name type="common">Oriental sesame</name>
    <name type="synonym">Sesamum orientale</name>
    <dbReference type="NCBI Taxonomy" id="4182"/>
    <lineage>
        <taxon>Eukaryota</taxon>
        <taxon>Viridiplantae</taxon>
        <taxon>Streptophyta</taxon>
        <taxon>Embryophyta</taxon>
        <taxon>Tracheophyta</taxon>
        <taxon>Spermatophyta</taxon>
        <taxon>Magnoliopsida</taxon>
        <taxon>eudicotyledons</taxon>
        <taxon>Gunneridae</taxon>
        <taxon>Pentapetalae</taxon>
        <taxon>asterids</taxon>
        <taxon>lamiids</taxon>
        <taxon>Lamiales</taxon>
        <taxon>Pedaliaceae</taxon>
        <taxon>Sesamum</taxon>
    </lineage>
</organism>